<evidence type="ECO:0000313" key="1">
    <source>
        <dbReference type="EMBL" id="KAG5303395.1"/>
    </source>
</evidence>
<dbReference type="VEuPathDB" id="FungiDB:I7I52_01381"/>
<reference evidence="1 2" key="1">
    <citation type="submission" date="2021-01" db="EMBL/GenBank/DDBJ databases">
        <title>Chromosome-level genome assembly of a human fungal pathogen reveals clustering of transcriptionally co-regulated genes.</title>
        <authorList>
            <person name="Voorhies M."/>
            <person name="Cohen S."/>
            <person name="Shea T.P."/>
            <person name="Petrus S."/>
            <person name="Munoz J.F."/>
            <person name="Poplawski S."/>
            <person name="Goldman W.E."/>
            <person name="Michael T."/>
            <person name="Cuomo C.A."/>
            <person name="Sil A."/>
            <person name="Beyhan S."/>
        </authorList>
    </citation>
    <scope>NUCLEOTIDE SEQUENCE [LARGE SCALE GENOMIC DNA]</scope>
    <source>
        <strain evidence="1 2">G184AR</strain>
    </source>
</reference>
<proteinExistence type="predicted"/>
<dbReference type="AlphaFoldDB" id="A0A8H8D674"/>
<protein>
    <submittedName>
        <fullName evidence="1">Uncharacterized protein</fullName>
    </submittedName>
</protein>
<dbReference type="EMBL" id="JAEVHI010000001">
    <property type="protein sequence ID" value="KAG5303395.1"/>
    <property type="molecule type" value="Genomic_DNA"/>
</dbReference>
<organism evidence="1 2">
    <name type="scientific">Ajellomyces capsulatus</name>
    <name type="common">Darling's disease fungus</name>
    <name type="synonym">Histoplasma capsulatum</name>
    <dbReference type="NCBI Taxonomy" id="5037"/>
    <lineage>
        <taxon>Eukaryota</taxon>
        <taxon>Fungi</taxon>
        <taxon>Dikarya</taxon>
        <taxon>Ascomycota</taxon>
        <taxon>Pezizomycotina</taxon>
        <taxon>Eurotiomycetes</taxon>
        <taxon>Eurotiomycetidae</taxon>
        <taxon>Onygenales</taxon>
        <taxon>Ajellomycetaceae</taxon>
        <taxon>Histoplasma</taxon>
    </lineage>
</organism>
<gene>
    <name evidence="1" type="ORF">I7I52_01381</name>
</gene>
<evidence type="ECO:0000313" key="2">
    <source>
        <dbReference type="Proteomes" id="UP000670092"/>
    </source>
</evidence>
<dbReference type="Proteomes" id="UP000670092">
    <property type="component" value="Unassembled WGS sequence"/>
</dbReference>
<accession>A0A8H8D674</accession>
<sequence length="121" mass="13667">MTKTPFQHPSMQMPISHFSSSLPDRQCHTCIVKTKSLTSLPLHFHSHSRSHFPHPALATAPPATLFAYPCVPIPSQSHQALGESYAIALSWARNRVPRSVLRDLCRSSTSIRWGRGRRRRT</sequence>
<name>A0A8H8D674_AJECA</name>
<comment type="caution">
    <text evidence="1">The sequence shown here is derived from an EMBL/GenBank/DDBJ whole genome shotgun (WGS) entry which is preliminary data.</text>
</comment>